<protein>
    <recommendedName>
        <fullName evidence="1">Intradiol ring-cleavage dioxygenases domain-containing protein</fullName>
    </recommendedName>
</protein>
<dbReference type="Gene3D" id="2.60.130.10">
    <property type="entry name" value="Aromatic compound dioxygenase"/>
    <property type="match status" value="1"/>
</dbReference>
<name>A0ABW4AZI6_9GAMM</name>
<dbReference type="InterPro" id="IPR015889">
    <property type="entry name" value="Intradiol_dOase_core"/>
</dbReference>
<evidence type="ECO:0000259" key="1">
    <source>
        <dbReference type="Pfam" id="PF00775"/>
    </source>
</evidence>
<dbReference type="InterPro" id="IPR000627">
    <property type="entry name" value="Intradiol_dOase_C"/>
</dbReference>
<accession>A0ABW4AZI6</accession>
<dbReference type="RefSeq" id="WP_377365843.1">
    <property type="nucleotide sequence ID" value="NZ_JBHTMN010000006.1"/>
</dbReference>
<comment type="caution">
    <text evidence="2">The sequence shown here is derived from an EMBL/GenBank/DDBJ whole genome shotgun (WGS) entry which is preliminary data.</text>
</comment>
<dbReference type="Pfam" id="PF00775">
    <property type="entry name" value="Dioxygenase_C"/>
    <property type="match status" value="1"/>
</dbReference>
<reference evidence="3" key="1">
    <citation type="journal article" date="2019" name="Int. J. Syst. Evol. Microbiol.">
        <title>The Global Catalogue of Microorganisms (GCM) 10K type strain sequencing project: providing services to taxonomists for standard genome sequencing and annotation.</title>
        <authorList>
            <consortium name="The Broad Institute Genomics Platform"/>
            <consortium name="The Broad Institute Genome Sequencing Center for Infectious Disease"/>
            <person name="Wu L."/>
            <person name="Ma J."/>
        </authorList>
    </citation>
    <scope>NUCLEOTIDE SEQUENCE [LARGE SCALE GENOMIC DNA]</scope>
    <source>
        <strain evidence="3">JCM 30774</strain>
    </source>
</reference>
<feature type="domain" description="Intradiol ring-cleavage dioxygenases" evidence="1">
    <location>
        <begin position="114"/>
        <end position="229"/>
    </location>
</feature>
<sequence>MTKLKSLHSAVSDSYTRRTVVKSLGALPFMSAFALAGCDRTGVMKDGAVAASTVSQGTYSGPWAVGGTDLITSAYPPTSIFETGRTCSIALTERTTEGPCYFQDSTGEDISEGREGLPMQLCLQLIDENCQPLANHKIEVWHCDSEGIYSADTSNSEYSRRFNEGFCSGDKESALSSTWFRGQLMTDSDGRVNFKTCFPGWYQGRTIHIHFSVTDSNGNASVTSQFCFQDGLAKEICTQHPNYMARGEQGTPLSSGRDTVFPRSGFEAFMLTTRLNDDGTLLSYGSIQIS</sequence>
<evidence type="ECO:0000313" key="2">
    <source>
        <dbReference type="EMBL" id="MFD1382668.1"/>
    </source>
</evidence>
<dbReference type="PANTHER" id="PTHR34315">
    <property type="match status" value="1"/>
</dbReference>
<gene>
    <name evidence="2" type="ORF">ACFQ45_04800</name>
</gene>
<organism evidence="2 3">
    <name type="scientific">Rhodanobacter aciditrophus</name>
    <dbReference type="NCBI Taxonomy" id="1623218"/>
    <lineage>
        <taxon>Bacteria</taxon>
        <taxon>Pseudomonadati</taxon>
        <taxon>Pseudomonadota</taxon>
        <taxon>Gammaproteobacteria</taxon>
        <taxon>Lysobacterales</taxon>
        <taxon>Rhodanobacteraceae</taxon>
        <taxon>Rhodanobacter</taxon>
    </lineage>
</organism>
<evidence type="ECO:0000313" key="3">
    <source>
        <dbReference type="Proteomes" id="UP001597059"/>
    </source>
</evidence>
<proteinExistence type="predicted"/>
<keyword evidence="3" id="KW-1185">Reference proteome</keyword>
<dbReference type="EMBL" id="JBHTMN010000006">
    <property type="protein sequence ID" value="MFD1382668.1"/>
    <property type="molecule type" value="Genomic_DNA"/>
</dbReference>
<dbReference type="Proteomes" id="UP001597059">
    <property type="component" value="Unassembled WGS sequence"/>
</dbReference>
<dbReference type="SUPFAM" id="SSF49482">
    <property type="entry name" value="Aromatic compound dioxygenase"/>
    <property type="match status" value="1"/>
</dbReference>
<dbReference type="PANTHER" id="PTHR34315:SF1">
    <property type="entry name" value="INTRADIOL RING-CLEAVAGE DIOXYGENASES DOMAIN-CONTAINING PROTEIN-RELATED"/>
    <property type="match status" value="1"/>
</dbReference>